<evidence type="ECO:0000256" key="1">
    <source>
        <dbReference type="SAM" id="SignalP"/>
    </source>
</evidence>
<dbReference type="EnsemblPlants" id="KEH29994">
    <property type="protein sequence ID" value="KEH29994"/>
    <property type="gene ID" value="MTR_4g057785"/>
</dbReference>
<feature type="chain" id="PRO_5014499746" description="Transmembrane protein" evidence="1">
    <location>
        <begin position="19"/>
        <end position="72"/>
    </location>
</feature>
<dbReference type="Proteomes" id="UP000002051">
    <property type="component" value="Chromosome 4"/>
</dbReference>
<evidence type="ECO:0000313" key="3">
    <source>
        <dbReference type="EnsemblPlants" id="KEH29994"/>
    </source>
</evidence>
<sequence length="72" mass="8131">MGLGSFLLSSVTVSAAVATISNKSQLVIHALSQKRMLDVRGVLRKIKIPHQIDNTLDKEFIKWMHSSPYEFF</sequence>
<gene>
    <name evidence="2" type="ordered locus">MTR_4g057785</name>
</gene>
<evidence type="ECO:0000313" key="4">
    <source>
        <dbReference type="Proteomes" id="UP000002051"/>
    </source>
</evidence>
<reference evidence="3" key="3">
    <citation type="submission" date="2015-04" db="UniProtKB">
        <authorList>
            <consortium name="EnsemblPlants"/>
        </authorList>
    </citation>
    <scope>IDENTIFICATION</scope>
    <source>
        <strain evidence="3">cv. Jemalong A17</strain>
    </source>
</reference>
<reference evidence="2 4" key="2">
    <citation type="journal article" date="2014" name="BMC Genomics">
        <title>An improved genome release (version Mt4.0) for the model legume Medicago truncatula.</title>
        <authorList>
            <person name="Tang H."/>
            <person name="Krishnakumar V."/>
            <person name="Bidwell S."/>
            <person name="Rosen B."/>
            <person name="Chan A."/>
            <person name="Zhou S."/>
            <person name="Gentzbittel L."/>
            <person name="Childs K.L."/>
            <person name="Yandell M."/>
            <person name="Gundlach H."/>
            <person name="Mayer K.F."/>
            <person name="Schwartz D.C."/>
            <person name="Town C.D."/>
        </authorList>
    </citation>
    <scope>GENOME REANNOTATION</scope>
    <source>
        <strain evidence="2">A17</strain>
        <strain evidence="3 4">cv. Jemalong A17</strain>
    </source>
</reference>
<name>A0A072UJR6_MEDTR</name>
<keyword evidence="4" id="KW-1185">Reference proteome</keyword>
<accession>A0A072UJR6</accession>
<dbReference type="HOGENOM" id="CLU_2725985_0_0_1"/>
<organism evidence="2 4">
    <name type="scientific">Medicago truncatula</name>
    <name type="common">Barrel medic</name>
    <name type="synonym">Medicago tribuloides</name>
    <dbReference type="NCBI Taxonomy" id="3880"/>
    <lineage>
        <taxon>Eukaryota</taxon>
        <taxon>Viridiplantae</taxon>
        <taxon>Streptophyta</taxon>
        <taxon>Embryophyta</taxon>
        <taxon>Tracheophyta</taxon>
        <taxon>Spermatophyta</taxon>
        <taxon>Magnoliopsida</taxon>
        <taxon>eudicotyledons</taxon>
        <taxon>Gunneridae</taxon>
        <taxon>Pentapetalae</taxon>
        <taxon>rosids</taxon>
        <taxon>fabids</taxon>
        <taxon>Fabales</taxon>
        <taxon>Fabaceae</taxon>
        <taxon>Papilionoideae</taxon>
        <taxon>50 kb inversion clade</taxon>
        <taxon>NPAAA clade</taxon>
        <taxon>Hologalegina</taxon>
        <taxon>IRL clade</taxon>
        <taxon>Trifolieae</taxon>
        <taxon>Medicago</taxon>
    </lineage>
</organism>
<reference evidence="2 4" key="1">
    <citation type="journal article" date="2011" name="Nature">
        <title>The Medicago genome provides insight into the evolution of rhizobial symbioses.</title>
        <authorList>
            <person name="Young N.D."/>
            <person name="Debelle F."/>
            <person name="Oldroyd G.E."/>
            <person name="Geurts R."/>
            <person name="Cannon S.B."/>
            <person name="Udvardi M.K."/>
            <person name="Benedito V.A."/>
            <person name="Mayer K.F."/>
            <person name="Gouzy J."/>
            <person name="Schoof H."/>
            <person name="Van de Peer Y."/>
            <person name="Proost S."/>
            <person name="Cook D.R."/>
            <person name="Meyers B.C."/>
            <person name="Spannagl M."/>
            <person name="Cheung F."/>
            <person name="De Mita S."/>
            <person name="Krishnakumar V."/>
            <person name="Gundlach H."/>
            <person name="Zhou S."/>
            <person name="Mudge J."/>
            <person name="Bharti A.K."/>
            <person name="Murray J.D."/>
            <person name="Naoumkina M.A."/>
            <person name="Rosen B."/>
            <person name="Silverstein K.A."/>
            <person name="Tang H."/>
            <person name="Rombauts S."/>
            <person name="Zhao P.X."/>
            <person name="Zhou P."/>
            <person name="Barbe V."/>
            <person name="Bardou P."/>
            <person name="Bechner M."/>
            <person name="Bellec A."/>
            <person name="Berger A."/>
            <person name="Berges H."/>
            <person name="Bidwell S."/>
            <person name="Bisseling T."/>
            <person name="Choisne N."/>
            <person name="Couloux A."/>
            <person name="Denny R."/>
            <person name="Deshpande S."/>
            <person name="Dai X."/>
            <person name="Doyle J.J."/>
            <person name="Dudez A.M."/>
            <person name="Farmer A.D."/>
            <person name="Fouteau S."/>
            <person name="Franken C."/>
            <person name="Gibelin C."/>
            <person name="Gish J."/>
            <person name="Goldstein S."/>
            <person name="Gonzalez A.J."/>
            <person name="Green P.J."/>
            <person name="Hallab A."/>
            <person name="Hartog M."/>
            <person name="Hua A."/>
            <person name="Humphray S.J."/>
            <person name="Jeong D.H."/>
            <person name="Jing Y."/>
            <person name="Jocker A."/>
            <person name="Kenton S.M."/>
            <person name="Kim D.J."/>
            <person name="Klee K."/>
            <person name="Lai H."/>
            <person name="Lang C."/>
            <person name="Lin S."/>
            <person name="Macmil S.L."/>
            <person name="Magdelenat G."/>
            <person name="Matthews L."/>
            <person name="McCorrison J."/>
            <person name="Monaghan E.L."/>
            <person name="Mun J.H."/>
            <person name="Najar F.Z."/>
            <person name="Nicholson C."/>
            <person name="Noirot C."/>
            <person name="O'Bleness M."/>
            <person name="Paule C.R."/>
            <person name="Poulain J."/>
            <person name="Prion F."/>
            <person name="Qin B."/>
            <person name="Qu C."/>
            <person name="Retzel E.F."/>
            <person name="Riddle C."/>
            <person name="Sallet E."/>
            <person name="Samain S."/>
            <person name="Samson N."/>
            <person name="Sanders I."/>
            <person name="Saurat O."/>
            <person name="Scarpelli C."/>
            <person name="Schiex T."/>
            <person name="Segurens B."/>
            <person name="Severin A.J."/>
            <person name="Sherrier D.J."/>
            <person name="Shi R."/>
            <person name="Sims S."/>
            <person name="Singer S.R."/>
            <person name="Sinharoy S."/>
            <person name="Sterck L."/>
            <person name="Viollet A."/>
            <person name="Wang B.B."/>
            <person name="Wang K."/>
            <person name="Wang M."/>
            <person name="Wang X."/>
            <person name="Warfsmann J."/>
            <person name="Weissenbach J."/>
            <person name="White D.D."/>
            <person name="White J.D."/>
            <person name="Wiley G.B."/>
            <person name="Wincker P."/>
            <person name="Xing Y."/>
            <person name="Yang L."/>
            <person name="Yao Z."/>
            <person name="Ying F."/>
            <person name="Zhai J."/>
            <person name="Zhou L."/>
            <person name="Zuber A."/>
            <person name="Denarie J."/>
            <person name="Dixon R.A."/>
            <person name="May G.D."/>
            <person name="Schwartz D.C."/>
            <person name="Rogers J."/>
            <person name="Quetier F."/>
            <person name="Town C.D."/>
            <person name="Roe B.A."/>
        </authorList>
    </citation>
    <scope>NUCLEOTIDE SEQUENCE [LARGE SCALE GENOMIC DNA]</scope>
    <source>
        <strain evidence="2">A17</strain>
        <strain evidence="3 4">cv. Jemalong A17</strain>
    </source>
</reference>
<dbReference type="AlphaFoldDB" id="A0A072UJR6"/>
<proteinExistence type="predicted"/>
<dbReference type="EMBL" id="CM001220">
    <property type="protein sequence ID" value="KEH29994.1"/>
    <property type="molecule type" value="Genomic_DNA"/>
</dbReference>
<feature type="signal peptide" evidence="1">
    <location>
        <begin position="1"/>
        <end position="18"/>
    </location>
</feature>
<evidence type="ECO:0000313" key="2">
    <source>
        <dbReference type="EMBL" id="KEH29994.1"/>
    </source>
</evidence>
<keyword evidence="1" id="KW-0732">Signal</keyword>
<protein>
    <recommendedName>
        <fullName evidence="5">Transmembrane protein</fullName>
    </recommendedName>
</protein>
<evidence type="ECO:0008006" key="5">
    <source>
        <dbReference type="Google" id="ProtNLM"/>
    </source>
</evidence>